<dbReference type="UniPathway" id="UPA00148"/>
<keyword evidence="8" id="KW-1185">Reference proteome</keyword>
<dbReference type="GO" id="GO:0009236">
    <property type="term" value="P:cobalamin biosynthetic process"/>
    <property type="evidence" value="ECO:0007669"/>
    <property type="project" value="UniProtKB-UniPathway"/>
</dbReference>
<name>A0A1I3HVX6_9FIRM</name>
<dbReference type="Pfam" id="PF00590">
    <property type="entry name" value="TP_methylase"/>
    <property type="match status" value="1"/>
</dbReference>
<gene>
    <name evidence="7" type="ORF">SAMN05192551_11710</name>
</gene>
<reference evidence="8" key="1">
    <citation type="submission" date="2016-10" db="EMBL/GenBank/DDBJ databases">
        <authorList>
            <person name="Varghese N."/>
            <person name="Submissions S."/>
        </authorList>
    </citation>
    <scope>NUCLEOTIDE SEQUENCE [LARGE SCALE GENOMIC DNA]</scope>
    <source>
        <strain evidence="8">Z-7934</strain>
    </source>
</reference>
<dbReference type="AlphaFoldDB" id="A0A1I3HVX6"/>
<evidence type="ECO:0000313" key="7">
    <source>
        <dbReference type="EMBL" id="SFI39831.1"/>
    </source>
</evidence>
<dbReference type="InterPro" id="IPR050714">
    <property type="entry name" value="Cobalamin_biosynth_MTase"/>
</dbReference>
<protein>
    <submittedName>
        <fullName evidence="7">Precorrin-6Y C5,15-methyltransferase (Decarboxylating)</fullName>
    </submittedName>
</protein>
<feature type="domain" description="Tetrapyrrole methylase" evidence="6">
    <location>
        <begin position="3"/>
        <end position="195"/>
    </location>
</feature>
<dbReference type="PANTHER" id="PTHR43182">
    <property type="entry name" value="COBALT-PRECORRIN-6B C(15)-METHYLTRANSFERASE (DECARBOXYLATING)"/>
    <property type="match status" value="1"/>
</dbReference>
<dbReference type="InterPro" id="IPR012818">
    <property type="entry name" value="CbiE"/>
</dbReference>
<comment type="pathway">
    <text evidence="1">Cofactor biosynthesis; adenosylcobalamin biosynthesis.</text>
</comment>
<dbReference type="GO" id="GO:0032259">
    <property type="term" value="P:methylation"/>
    <property type="evidence" value="ECO:0007669"/>
    <property type="project" value="UniProtKB-KW"/>
</dbReference>
<evidence type="ECO:0000256" key="2">
    <source>
        <dbReference type="ARBA" id="ARBA00022573"/>
    </source>
</evidence>
<proteinExistence type="predicted"/>
<accession>A0A1I3HVX6</accession>
<dbReference type="GO" id="GO:0008276">
    <property type="term" value="F:protein methyltransferase activity"/>
    <property type="evidence" value="ECO:0007669"/>
    <property type="project" value="InterPro"/>
</dbReference>
<keyword evidence="4 7" id="KW-0808">Transferase</keyword>
<dbReference type="Gene3D" id="3.40.1010.10">
    <property type="entry name" value="Cobalt-precorrin-4 Transmethylase, Domain 1"/>
    <property type="match status" value="1"/>
</dbReference>
<dbReference type="InterPro" id="IPR000878">
    <property type="entry name" value="4pyrrol_Mease"/>
</dbReference>
<dbReference type="SUPFAM" id="SSF53790">
    <property type="entry name" value="Tetrapyrrole methylase"/>
    <property type="match status" value="1"/>
</dbReference>
<dbReference type="STRING" id="69895.SAMN05192551_11710"/>
<dbReference type="PANTHER" id="PTHR43182:SF1">
    <property type="entry name" value="COBALT-PRECORRIN-7 C(5)-METHYLTRANSFERASE"/>
    <property type="match status" value="1"/>
</dbReference>
<dbReference type="InterPro" id="IPR035996">
    <property type="entry name" value="4pyrrol_Methylase_sf"/>
</dbReference>
<evidence type="ECO:0000256" key="3">
    <source>
        <dbReference type="ARBA" id="ARBA00022603"/>
    </source>
</evidence>
<evidence type="ECO:0000259" key="6">
    <source>
        <dbReference type="Pfam" id="PF00590"/>
    </source>
</evidence>
<evidence type="ECO:0000256" key="5">
    <source>
        <dbReference type="ARBA" id="ARBA00022691"/>
    </source>
</evidence>
<dbReference type="EMBL" id="FOQA01000017">
    <property type="protein sequence ID" value="SFI39831.1"/>
    <property type="molecule type" value="Genomic_DNA"/>
</dbReference>
<evidence type="ECO:0000256" key="4">
    <source>
        <dbReference type="ARBA" id="ARBA00022679"/>
    </source>
</evidence>
<dbReference type="OrthoDB" id="9780707at2"/>
<dbReference type="Proteomes" id="UP000199287">
    <property type="component" value="Unassembled WGS sequence"/>
</dbReference>
<evidence type="ECO:0000256" key="1">
    <source>
        <dbReference type="ARBA" id="ARBA00004953"/>
    </source>
</evidence>
<sequence length="234" mass="25999">MKKIFVIGMGPGHPDYLLPAAKEALKQCDLLAGGARLIESAEAFSAKKVETFPLKGELKAWCHQLQEKMQQNPEGQTGLLLSGDTGCHSLVPVLHRYFDPNALILVPGISSIQLFLSHLQLPWTNGPVISLHGRRHQWMDVLRHHFFINLLTDAGSSPDLLAKELLDAGHTEAYMAVGENLSYKHQRLLLGTPAEIIQQAPYQMNVVVISLDATIIKHLQHRKLAMDSITRPSR</sequence>
<dbReference type="NCBIfam" id="TIGR02467">
    <property type="entry name" value="CbiE"/>
    <property type="match status" value="1"/>
</dbReference>
<dbReference type="RefSeq" id="WP_093373899.1">
    <property type="nucleotide sequence ID" value="NZ_FOQA01000017.1"/>
</dbReference>
<keyword evidence="5" id="KW-0949">S-adenosyl-L-methionine</keyword>
<dbReference type="CDD" id="cd11644">
    <property type="entry name" value="Precorrin-6Y-MT"/>
    <property type="match status" value="1"/>
</dbReference>
<dbReference type="InterPro" id="IPR014777">
    <property type="entry name" value="4pyrrole_Mease_sub1"/>
</dbReference>
<organism evidence="7 8">
    <name type="scientific">Tindallia magadiensis</name>
    <dbReference type="NCBI Taxonomy" id="69895"/>
    <lineage>
        <taxon>Bacteria</taxon>
        <taxon>Bacillati</taxon>
        <taxon>Bacillota</taxon>
        <taxon>Clostridia</taxon>
        <taxon>Peptostreptococcales</taxon>
        <taxon>Tindalliaceae</taxon>
        <taxon>Tindallia</taxon>
    </lineage>
</organism>
<keyword evidence="2" id="KW-0169">Cobalamin biosynthesis</keyword>
<keyword evidence="3 7" id="KW-0489">Methyltransferase</keyword>
<evidence type="ECO:0000313" key="8">
    <source>
        <dbReference type="Proteomes" id="UP000199287"/>
    </source>
</evidence>